<reference evidence="2 3" key="1">
    <citation type="journal article" date="2014" name="PLoS Genet.">
        <title>Phylogenetically driven sequencing of extremely halophilic archaea reveals strategies for static and dynamic osmo-response.</title>
        <authorList>
            <person name="Becker E.A."/>
            <person name="Seitzer P.M."/>
            <person name="Tritt A."/>
            <person name="Larsen D."/>
            <person name="Krusor M."/>
            <person name="Yao A.I."/>
            <person name="Wu D."/>
            <person name="Madern D."/>
            <person name="Eisen J.A."/>
            <person name="Darling A.E."/>
            <person name="Facciotti M.T."/>
        </authorList>
    </citation>
    <scope>NUCLEOTIDE SEQUENCE [LARGE SCALE GENOMIC DNA]</scope>
    <source>
        <strain evidence="2 3">ATCC BAA-1513</strain>
    </source>
</reference>
<dbReference type="Proteomes" id="UP000011612">
    <property type="component" value="Unassembled WGS sequence"/>
</dbReference>
<protein>
    <submittedName>
        <fullName evidence="2">Uncharacterized protein</fullName>
    </submittedName>
</protein>
<evidence type="ECO:0000313" key="3">
    <source>
        <dbReference type="Proteomes" id="UP000011612"/>
    </source>
</evidence>
<evidence type="ECO:0000313" key="2">
    <source>
        <dbReference type="EMBL" id="ELZ88843.1"/>
    </source>
</evidence>
<dbReference type="PATRIC" id="fig|1230453.4.peg.220"/>
<dbReference type="OrthoDB" id="275121at2157"/>
<feature type="region of interest" description="Disordered" evidence="1">
    <location>
        <begin position="1"/>
        <end position="21"/>
    </location>
</feature>
<dbReference type="AlphaFoldDB" id="M0HYN5"/>
<dbReference type="EMBL" id="AOLK01000005">
    <property type="protein sequence ID" value="ELZ88843.1"/>
    <property type="molecule type" value="Genomic_DNA"/>
</dbReference>
<sequence>MSQNMKIRAESNDERIADAEPTRVVADGGADVEDYDIDPTKLDYDVENRTKDSQNNRTNYVSRIRGTDLWVAYRTWQMGSSEYDYAIKGIGRVSFESVDLDTDHIAETICDEAERMLSSAPDDDEEAAALADELTMRADELAEALERGWQYTSTEYTPRDHLYEGMAQVDETTVWVSHVEEAISHEAVDALEEVGIEQDDHGSVIDVVRQALYEGVQQRRDHWIRPHLDYEACLTFDAEPWELRALELHQNGVFRGMMETARVQALRETGKRPSEIADTLDVNPSTITRHKNRADEWLGRAEWTAENVER</sequence>
<comment type="caution">
    <text evidence="2">The sequence shown here is derived from an EMBL/GenBank/DDBJ whole genome shotgun (WGS) entry which is preliminary data.</text>
</comment>
<organism evidence="2 3">
    <name type="scientific">Haloferax elongans ATCC BAA-1513</name>
    <dbReference type="NCBI Taxonomy" id="1230453"/>
    <lineage>
        <taxon>Archaea</taxon>
        <taxon>Methanobacteriati</taxon>
        <taxon>Methanobacteriota</taxon>
        <taxon>Stenosarchaea group</taxon>
        <taxon>Halobacteria</taxon>
        <taxon>Halobacteriales</taxon>
        <taxon>Haloferacaceae</taxon>
        <taxon>Haloferax</taxon>
    </lineage>
</organism>
<name>M0HYN5_HALEO</name>
<accession>M0HYN5</accession>
<feature type="compositionally biased region" description="Basic and acidic residues" evidence="1">
    <location>
        <begin position="7"/>
        <end position="21"/>
    </location>
</feature>
<keyword evidence="3" id="KW-1185">Reference proteome</keyword>
<gene>
    <name evidence="2" type="ORF">C453_01240</name>
</gene>
<proteinExistence type="predicted"/>
<evidence type="ECO:0000256" key="1">
    <source>
        <dbReference type="SAM" id="MobiDB-lite"/>
    </source>
</evidence>
<dbReference type="RefSeq" id="WP_008322166.1">
    <property type="nucleotide sequence ID" value="NZ_AOLK01000005.1"/>
</dbReference>